<evidence type="ECO:0000256" key="2">
    <source>
        <dbReference type="SAM" id="Phobius"/>
    </source>
</evidence>
<name>A0A1Q8XGX5_9ACTO</name>
<keyword evidence="2" id="KW-0812">Transmembrane</keyword>
<reference evidence="3 4" key="1">
    <citation type="submission" date="2016-12" db="EMBL/GenBank/DDBJ databases">
        <title>Genomic comparison of strains in the 'Actinomyces naeslundii' group.</title>
        <authorList>
            <person name="Mughal S.R."/>
            <person name="Do T."/>
            <person name="Gilbert S.C."/>
            <person name="Witherden E.A."/>
            <person name="Didelot X."/>
            <person name="Beighton D."/>
        </authorList>
    </citation>
    <scope>NUCLEOTIDE SEQUENCE [LARGE SCALE GENOMIC DNA]</scope>
    <source>
        <strain evidence="3 4">G53E</strain>
    </source>
</reference>
<accession>A0A1Q8XGX5</accession>
<evidence type="ECO:0000313" key="4">
    <source>
        <dbReference type="Proteomes" id="UP000186769"/>
    </source>
</evidence>
<proteinExistence type="predicted"/>
<sequence length="364" mass="39100">MPDEQTTPEHRGDAGSEEAPNVDSGSGASTGWRAALSGRSFEWWLVRFVLVILAVIIGGYGCLLYVNLNPDIGPDGFQVRRVASTASKHLSSSPDVISAETTDASADLGGNNVRLDVRLKDNTSPDTAADLLASTRQKTLQEEPDYSGEFIISVSWNAKGSTIDIDVYSQRDPEAIRTDVKRALTPVGEAKSFTGNIDEYRGPTIDYGDVTTTPTTLTQPSVKRSSKTFTMNGWKVTSTAKIDGQFSNPPFDQLITAARQASPTGTIDLDDDTLSITGLVTDENKGLTPEAAAPVVHAVVNCQAAKLTTLQLNIWALNTTSSVADPWLTFTCNNGTWTPTHESTRGQDETTILNKAAELQMTTV</sequence>
<keyword evidence="2" id="KW-0472">Membrane</keyword>
<dbReference type="AlphaFoldDB" id="A0A1Q8XGX5"/>
<dbReference type="Proteomes" id="UP000186769">
    <property type="component" value="Unassembled WGS sequence"/>
</dbReference>
<dbReference type="EMBL" id="MSKW01000004">
    <property type="protein sequence ID" value="OLO79592.1"/>
    <property type="molecule type" value="Genomic_DNA"/>
</dbReference>
<feature type="transmembrane region" description="Helical" evidence="2">
    <location>
        <begin position="44"/>
        <end position="66"/>
    </location>
</feature>
<protein>
    <submittedName>
        <fullName evidence="3">Uncharacterized protein</fullName>
    </submittedName>
</protein>
<gene>
    <name evidence="3" type="ORF">BKH15_02275</name>
</gene>
<organism evidence="3 4">
    <name type="scientific">Actinomyces oris</name>
    <dbReference type="NCBI Taxonomy" id="544580"/>
    <lineage>
        <taxon>Bacteria</taxon>
        <taxon>Bacillati</taxon>
        <taxon>Actinomycetota</taxon>
        <taxon>Actinomycetes</taxon>
        <taxon>Actinomycetales</taxon>
        <taxon>Actinomycetaceae</taxon>
        <taxon>Actinomyces</taxon>
    </lineage>
</organism>
<comment type="caution">
    <text evidence="3">The sequence shown here is derived from an EMBL/GenBank/DDBJ whole genome shotgun (WGS) entry which is preliminary data.</text>
</comment>
<dbReference type="RefSeq" id="WP_075414041.1">
    <property type="nucleotide sequence ID" value="NZ_CAURWH010000008.1"/>
</dbReference>
<evidence type="ECO:0000256" key="1">
    <source>
        <dbReference type="SAM" id="MobiDB-lite"/>
    </source>
</evidence>
<keyword evidence="2" id="KW-1133">Transmembrane helix</keyword>
<feature type="region of interest" description="Disordered" evidence="1">
    <location>
        <begin position="1"/>
        <end position="29"/>
    </location>
</feature>
<evidence type="ECO:0000313" key="3">
    <source>
        <dbReference type="EMBL" id="OLO79592.1"/>
    </source>
</evidence>